<proteinExistence type="predicted"/>
<comment type="caution">
    <text evidence="2">The sequence shown here is derived from an EMBL/GenBank/DDBJ whole genome shotgun (WGS) entry which is preliminary data.</text>
</comment>
<feature type="domain" description="DUF4097" evidence="1">
    <location>
        <begin position="56"/>
        <end position="217"/>
    </location>
</feature>
<dbReference type="OrthoDB" id="3252095at2"/>
<name>A0A4R2JKI2_9PSEU</name>
<keyword evidence="3" id="KW-1185">Reference proteome</keyword>
<gene>
    <name evidence="2" type="ORF">EV192_104507</name>
</gene>
<dbReference type="InterPro" id="IPR025164">
    <property type="entry name" value="Toastrack_DUF4097"/>
</dbReference>
<dbReference type="RefSeq" id="WP_132117734.1">
    <property type="nucleotide sequence ID" value="NZ_SLWS01000004.1"/>
</dbReference>
<dbReference type="Proteomes" id="UP000295680">
    <property type="component" value="Unassembled WGS sequence"/>
</dbReference>
<protein>
    <submittedName>
        <fullName evidence="2">Putative adhesin</fullName>
    </submittedName>
</protein>
<evidence type="ECO:0000313" key="3">
    <source>
        <dbReference type="Proteomes" id="UP000295680"/>
    </source>
</evidence>
<reference evidence="2 3" key="1">
    <citation type="submission" date="2019-03" db="EMBL/GenBank/DDBJ databases">
        <title>Genomic Encyclopedia of Type Strains, Phase IV (KMG-IV): sequencing the most valuable type-strain genomes for metagenomic binning, comparative biology and taxonomic classification.</title>
        <authorList>
            <person name="Goeker M."/>
        </authorList>
    </citation>
    <scope>NUCLEOTIDE SEQUENCE [LARGE SCALE GENOMIC DNA]</scope>
    <source>
        <strain evidence="2 3">DSM 45934</strain>
    </source>
</reference>
<dbReference type="Pfam" id="PF13349">
    <property type="entry name" value="DUF4097"/>
    <property type="match status" value="1"/>
</dbReference>
<dbReference type="EMBL" id="SLWS01000004">
    <property type="protein sequence ID" value="TCO59664.1"/>
    <property type="molecule type" value="Genomic_DNA"/>
</dbReference>
<sequence length="221" mass="23082">MPKFDTPAPIFTVLTVPAGRVHLVATERTDTVVEIQPADPSKNRDVKAAEHTTVDYTDGVLRIHTHTTGNQYFGPTGSVAVTVQLPAGSRVEAMTAASELHSVGRLGDVTFDGAYSQITIDHAASLRLTAVDGDVHVGHLDGPAQITTTRGDIHITEATRDTVVLRTQAGGITVGAAPGVSARLDAGTTYGRISNSLKNNGTTELDITATTAHGDITAHSL</sequence>
<accession>A0A4R2JKI2</accession>
<evidence type="ECO:0000259" key="1">
    <source>
        <dbReference type="Pfam" id="PF13349"/>
    </source>
</evidence>
<dbReference type="AlphaFoldDB" id="A0A4R2JKI2"/>
<evidence type="ECO:0000313" key="2">
    <source>
        <dbReference type="EMBL" id="TCO59664.1"/>
    </source>
</evidence>
<organism evidence="2 3">
    <name type="scientific">Actinocrispum wychmicini</name>
    <dbReference type="NCBI Taxonomy" id="1213861"/>
    <lineage>
        <taxon>Bacteria</taxon>
        <taxon>Bacillati</taxon>
        <taxon>Actinomycetota</taxon>
        <taxon>Actinomycetes</taxon>
        <taxon>Pseudonocardiales</taxon>
        <taxon>Pseudonocardiaceae</taxon>
        <taxon>Actinocrispum</taxon>
    </lineage>
</organism>